<dbReference type="InterPro" id="IPR001660">
    <property type="entry name" value="SAM"/>
</dbReference>
<dbReference type="Gene3D" id="1.10.150.50">
    <property type="entry name" value="Transcription Factor, Ets-1"/>
    <property type="match status" value="1"/>
</dbReference>
<evidence type="ECO:0000256" key="3">
    <source>
        <dbReference type="ARBA" id="ARBA00004496"/>
    </source>
</evidence>
<reference evidence="17 18" key="1">
    <citation type="journal article" date="2020" name="Nature">
        <title>Six reference-quality genomes reveal evolution of bat adaptations.</title>
        <authorList>
            <person name="Jebb D."/>
            <person name="Huang Z."/>
            <person name="Pippel M."/>
            <person name="Hughes G.M."/>
            <person name="Lavrichenko K."/>
            <person name="Devanna P."/>
            <person name="Winkler S."/>
            <person name="Jermiin L.S."/>
            <person name="Skirmuntt E.C."/>
            <person name="Katzourakis A."/>
            <person name="Burkitt-Gray L."/>
            <person name="Ray D.A."/>
            <person name="Sullivan K.A.M."/>
            <person name="Roscito J.G."/>
            <person name="Kirilenko B.M."/>
            <person name="Davalos L.M."/>
            <person name="Corthals A.P."/>
            <person name="Power M.L."/>
            <person name="Jones G."/>
            <person name="Ransome R.D."/>
            <person name="Dechmann D.K.N."/>
            <person name="Locatelli A.G."/>
            <person name="Puechmaille S.J."/>
            <person name="Fedrigo O."/>
            <person name="Jarvis E.D."/>
            <person name="Hiller M."/>
            <person name="Vernes S.C."/>
            <person name="Myers E.W."/>
            <person name="Teeling E.C."/>
        </authorList>
    </citation>
    <scope>NUCLEOTIDE SEQUENCE [LARGE SCALE GENOMIC DNA]</scope>
    <source>
        <strain evidence="17">MRouAeg1</strain>
        <tissue evidence="17">Muscle</tissue>
    </source>
</reference>
<comment type="subcellular location">
    <subcellularLocation>
        <location evidence="2">Cell projection</location>
        <location evidence="2">Ruffle</location>
    </subcellularLocation>
    <subcellularLocation>
        <location evidence="3">Cytoplasm</location>
    </subcellularLocation>
    <subcellularLocation>
        <location evidence="1">Nucleus</location>
    </subcellularLocation>
</comment>
<keyword evidence="8" id="KW-0966">Cell projection</keyword>
<dbReference type="GO" id="GO:0001784">
    <property type="term" value="F:phosphotyrosine residue binding"/>
    <property type="evidence" value="ECO:0007669"/>
    <property type="project" value="TreeGrafter"/>
</dbReference>
<sequence>MEIRLDSISASLVRSNTSSGCSLAEMLSHNEGEVQMWKSWKHFSENPLWTYVDFQIAQVGPWDNYFHCTHHPPLKSPCKNMDLPRSWRSSSFGNFDRFRNSSISKSDDSTEVHEGEPINESEEQNKTANHGGSLGKKMRAISWTMKKRVGKKYIKALSEEKDEEDGEEALPCRNSDPMLGTHTETTLKASDSMDSLYSGQSSSSGITSCSDGTSNRDSFRLDDDGPYSGPFCGRARVHTDFTPSPYDTDSLKIKKGDIIDIICKTPMGMWTGMLNNKVGNFKFIYVDVISEEETAPKKIKAQRRSGREKPKTLQDFLEKIRLQDYTSTLLLNGYETVEDLKDIKESHLIELNIKNPEDRMRLLSAAENLLDEENVQEQENESVPLSLSPDISLNKSQLDDCPRDSGCYISSENSDNGKEDLESENLSNMVQKITITETSD</sequence>
<dbReference type="Pfam" id="PF00536">
    <property type="entry name" value="SAM_1"/>
    <property type="match status" value="1"/>
</dbReference>
<dbReference type="Gene3D" id="2.30.30.40">
    <property type="entry name" value="SH3 Domains"/>
    <property type="match status" value="1"/>
</dbReference>
<evidence type="ECO:0000256" key="5">
    <source>
        <dbReference type="ARBA" id="ARBA00022490"/>
    </source>
</evidence>
<name>A0A7J8HVL7_ROUAE</name>
<comment type="caution">
    <text evidence="17">The sequence shown here is derived from an EMBL/GenBank/DDBJ whole genome shotgun (WGS) entry which is preliminary data.</text>
</comment>
<feature type="compositionally biased region" description="Basic and acidic residues" evidence="14">
    <location>
        <begin position="105"/>
        <end position="116"/>
    </location>
</feature>
<dbReference type="Pfam" id="PF07653">
    <property type="entry name" value="SH3_2"/>
    <property type="match status" value="1"/>
</dbReference>
<evidence type="ECO:0000256" key="8">
    <source>
        <dbReference type="ARBA" id="ARBA00023273"/>
    </source>
</evidence>
<dbReference type="InterPro" id="IPR037623">
    <property type="entry name" value="SAMSN1_SAM"/>
</dbReference>
<dbReference type="SMART" id="SM00326">
    <property type="entry name" value="SH3"/>
    <property type="match status" value="1"/>
</dbReference>
<dbReference type="PROSITE" id="PS50105">
    <property type="entry name" value="SAM_DOMAIN"/>
    <property type="match status" value="1"/>
</dbReference>
<dbReference type="PROSITE" id="PS50002">
    <property type="entry name" value="SH3"/>
    <property type="match status" value="1"/>
</dbReference>
<dbReference type="InterPro" id="IPR051725">
    <property type="entry name" value="SAM-SH3_domain_protein"/>
</dbReference>
<evidence type="ECO:0000256" key="9">
    <source>
        <dbReference type="ARBA" id="ARBA00060075"/>
    </source>
</evidence>
<evidence type="ECO:0000256" key="13">
    <source>
        <dbReference type="PROSITE-ProRule" id="PRU00192"/>
    </source>
</evidence>
<evidence type="ECO:0000256" key="7">
    <source>
        <dbReference type="ARBA" id="ARBA00023242"/>
    </source>
</evidence>
<evidence type="ECO:0000256" key="4">
    <source>
        <dbReference type="ARBA" id="ARBA00022443"/>
    </source>
</evidence>
<evidence type="ECO:0000256" key="6">
    <source>
        <dbReference type="ARBA" id="ARBA00022553"/>
    </source>
</evidence>
<feature type="region of interest" description="Disordered" evidence="14">
    <location>
        <begin position="103"/>
        <end position="137"/>
    </location>
</feature>
<evidence type="ECO:0000256" key="10">
    <source>
        <dbReference type="ARBA" id="ARBA00065807"/>
    </source>
</evidence>
<dbReference type="PANTHER" id="PTHR12301:SF4">
    <property type="entry name" value="SAM DOMAIN-CONTAINING PROTEIN SAMSN-1"/>
    <property type="match status" value="1"/>
</dbReference>
<dbReference type="InterPro" id="IPR036028">
    <property type="entry name" value="SH3-like_dom_sf"/>
</dbReference>
<protein>
    <recommendedName>
        <fullName evidence="11">SAM domain-containing protein SAMSN-1</fullName>
    </recommendedName>
    <alternativeName>
        <fullName evidence="12">SAM domain, SH3 domain and nuclear localization signals protein 1</fullName>
    </alternativeName>
</protein>
<dbReference type="PANTHER" id="PTHR12301">
    <property type="entry name" value="SAM-DOMAIN, SH3 AND NUCLEAR LOCALIZATION SIGNALS PROTEIN RELATED"/>
    <property type="match status" value="1"/>
</dbReference>
<feature type="compositionally biased region" description="Polar residues" evidence="14">
    <location>
        <begin position="424"/>
        <end position="440"/>
    </location>
</feature>
<dbReference type="FunFam" id="2.30.30.40:FF:000021">
    <property type="entry name" value="Putative sam and sh3 domain-containing protein 1"/>
    <property type="match status" value="1"/>
</dbReference>
<feature type="region of interest" description="Disordered" evidence="14">
    <location>
        <begin position="402"/>
        <end position="440"/>
    </location>
</feature>
<dbReference type="SUPFAM" id="SSF47769">
    <property type="entry name" value="SAM/Pointed domain"/>
    <property type="match status" value="1"/>
</dbReference>
<keyword evidence="5" id="KW-0963">Cytoplasm</keyword>
<keyword evidence="18" id="KW-1185">Reference proteome</keyword>
<feature type="region of interest" description="Disordered" evidence="14">
    <location>
        <begin position="159"/>
        <end position="221"/>
    </location>
</feature>
<comment type="subunit">
    <text evidence="10">Interacts with FASLG. Interacts with phosphotyrosine containing proteins. Interacts (via SH3 domain) with CTTN. Interacts (phosphorylated at Ser-23) with YWHAB, YWHAE, YWHAG, YWHAH, YWHAZ and SFN. Interacts directly with SAP30 and HDAC1. Identified in a complex with SAP30 and HDAC1.</text>
</comment>
<dbReference type="InterPro" id="IPR021090">
    <property type="entry name" value="SPIDER"/>
</dbReference>
<evidence type="ECO:0000256" key="11">
    <source>
        <dbReference type="ARBA" id="ARBA00068793"/>
    </source>
</evidence>
<dbReference type="InterPro" id="IPR013761">
    <property type="entry name" value="SAM/pointed_sf"/>
</dbReference>
<dbReference type="GO" id="GO:0001726">
    <property type="term" value="C:ruffle"/>
    <property type="evidence" value="ECO:0007669"/>
    <property type="project" value="UniProtKB-SubCell"/>
</dbReference>
<keyword evidence="7" id="KW-0539">Nucleus</keyword>
<dbReference type="AlphaFoldDB" id="A0A7J8HVL7"/>
<proteinExistence type="predicted"/>
<keyword evidence="6" id="KW-0597">Phosphoprotein</keyword>
<dbReference type="FunFam" id="1.10.150.50:FF:000045">
    <property type="entry name" value="SAM domain, SH3 domain and nuclear localization signals 1"/>
    <property type="match status" value="1"/>
</dbReference>
<organism evidence="17 18">
    <name type="scientific">Rousettus aegyptiacus</name>
    <name type="common">Egyptian fruit bat</name>
    <name type="synonym">Pteropus aegyptiacus</name>
    <dbReference type="NCBI Taxonomy" id="9407"/>
    <lineage>
        <taxon>Eukaryota</taxon>
        <taxon>Metazoa</taxon>
        <taxon>Chordata</taxon>
        <taxon>Craniata</taxon>
        <taxon>Vertebrata</taxon>
        <taxon>Euteleostomi</taxon>
        <taxon>Mammalia</taxon>
        <taxon>Eutheria</taxon>
        <taxon>Laurasiatheria</taxon>
        <taxon>Chiroptera</taxon>
        <taxon>Yinpterochiroptera</taxon>
        <taxon>Pteropodoidea</taxon>
        <taxon>Pteropodidae</taxon>
        <taxon>Rousettinae</taxon>
        <taxon>Rousettus</taxon>
    </lineage>
</organism>
<evidence type="ECO:0000259" key="16">
    <source>
        <dbReference type="PROSITE" id="PS50105"/>
    </source>
</evidence>
<evidence type="ECO:0000256" key="2">
    <source>
        <dbReference type="ARBA" id="ARBA00004466"/>
    </source>
</evidence>
<keyword evidence="4 13" id="KW-0728">SH3 domain</keyword>
<dbReference type="CDD" id="cd09561">
    <property type="entry name" value="SAM_SAMSN1"/>
    <property type="match status" value="1"/>
</dbReference>
<dbReference type="EMBL" id="JACASE010000004">
    <property type="protein sequence ID" value="KAF6476041.1"/>
    <property type="molecule type" value="Genomic_DNA"/>
</dbReference>
<comment type="function">
    <text evidence="9">Negative regulator of B-cell activation. Down-regulates cell proliferation (in vitro). Promotes RAC1-dependent membrane ruffle formation and reorganization of the actin cytoskeleton. Regulates cell spreading and cell polarization. Stimulates HDAC1 activity. Regulates LYN activity by modulating its tyrosine phosphorylation.</text>
</comment>
<evidence type="ECO:0000256" key="14">
    <source>
        <dbReference type="SAM" id="MobiDB-lite"/>
    </source>
</evidence>
<evidence type="ECO:0000313" key="18">
    <source>
        <dbReference type="Proteomes" id="UP000593571"/>
    </source>
</evidence>
<dbReference type="GO" id="GO:0005634">
    <property type="term" value="C:nucleus"/>
    <property type="evidence" value="ECO:0007669"/>
    <property type="project" value="UniProtKB-SubCell"/>
</dbReference>
<dbReference type="Proteomes" id="UP000593571">
    <property type="component" value="Unassembled WGS sequence"/>
</dbReference>
<dbReference type="GO" id="GO:0050869">
    <property type="term" value="P:negative regulation of B cell activation"/>
    <property type="evidence" value="ECO:0007669"/>
    <property type="project" value="TreeGrafter"/>
</dbReference>
<dbReference type="SMART" id="SM00454">
    <property type="entry name" value="SAM"/>
    <property type="match status" value="1"/>
</dbReference>
<dbReference type="GO" id="GO:0005737">
    <property type="term" value="C:cytoplasm"/>
    <property type="evidence" value="ECO:0007669"/>
    <property type="project" value="UniProtKB-SubCell"/>
</dbReference>
<gene>
    <name evidence="17" type="ORF">HJG63_017156</name>
</gene>
<dbReference type="Pfam" id="PF12485">
    <property type="entry name" value="SPIDER"/>
    <property type="match status" value="1"/>
</dbReference>
<dbReference type="InterPro" id="IPR001452">
    <property type="entry name" value="SH3_domain"/>
</dbReference>
<evidence type="ECO:0000256" key="1">
    <source>
        <dbReference type="ARBA" id="ARBA00004123"/>
    </source>
</evidence>
<evidence type="ECO:0000256" key="12">
    <source>
        <dbReference type="ARBA" id="ARBA00079524"/>
    </source>
</evidence>
<evidence type="ECO:0000313" key="17">
    <source>
        <dbReference type="EMBL" id="KAF6476041.1"/>
    </source>
</evidence>
<dbReference type="SUPFAM" id="SSF50044">
    <property type="entry name" value="SH3-domain"/>
    <property type="match status" value="1"/>
</dbReference>
<accession>A0A7J8HVL7</accession>
<feature type="domain" description="SAM" evidence="16">
    <location>
        <begin position="308"/>
        <end position="372"/>
    </location>
</feature>
<feature type="domain" description="SH3" evidence="15">
    <location>
        <begin position="230"/>
        <end position="291"/>
    </location>
</feature>
<feature type="compositionally biased region" description="Low complexity" evidence="14">
    <location>
        <begin position="190"/>
        <end position="213"/>
    </location>
</feature>
<evidence type="ECO:0000259" key="15">
    <source>
        <dbReference type="PROSITE" id="PS50002"/>
    </source>
</evidence>